<evidence type="ECO:0000313" key="1">
    <source>
        <dbReference type="EMBL" id="KGN63684.1"/>
    </source>
</evidence>
<reference evidence="1 2" key="3">
    <citation type="journal article" date="2010" name="BMC Genomics">
        <title>Transcriptome sequencing and comparative analysis of cucumber flowers with different sex types.</title>
        <authorList>
            <person name="Guo S."/>
            <person name="Zheng Y."/>
            <person name="Joung J.G."/>
            <person name="Liu S."/>
            <person name="Zhang Z."/>
            <person name="Crasta O.R."/>
            <person name="Sobral B.W."/>
            <person name="Xu Y."/>
            <person name="Huang S."/>
            <person name="Fei Z."/>
        </authorList>
    </citation>
    <scope>NUCLEOTIDE SEQUENCE [LARGE SCALE GENOMIC DNA]</scope>
    <source>
        <strain evidence="2">cv. 9930</strain>
    </source>
</reference>
<name>A0A0A0LRQ3_CUCSA</name>
<dbReference type="Gramene" id="KGN63684">
    <property type="protein sequence ID" value="KGN63684"/>
    <property type="gene ID" value="Csa_1G009880"/>
</dbReference>
<protein>
    <submittedName>
        <fullName evidence="1">Uncharacterized protein</fullName>
    </submittedName>
</protein>
<dbReference type="AlphaFoldDB" id="A0A0A0LRQ3"/>
<keyword evidence="2" id="KW-1185">Reference proteome</keyword>
<dbReference type="Proteomes" id="UP000029981">
    <property type="component" value="Chromosome 1"/>
</dbReference>
<evidence type="ECO:0000313" key="2">
    <source>
        <dbReference type="Proteomes" id="UP000029981"/>
    </source>
</evidence>
<dbReference type="EMBL" id="CM002922">
    <property type="protein sequence ID" value="KGN63684.1"/>
    <property type="molecule type" value="Genomic_DNA"/>
</dbReference>
<organism evidence="1 2">
    <name type="scientific">Cucumis sativus</name>
    <name type="common">Cucumber</name>
    <dbReference type="NCBI Taxonomy" id="3659"/>
    <lineage>
        <taxon>Eukaryota</taxon>
        <taxon>Viridiplantae</taxon>
        <taxon>Streptophyta</taxon>
        <taxon>Embryophyta</taxon>
        <taxon>Tracheophyta</taxon>
        <taxon>Spermatophyta</taxon>
        <taxon>Magnoliopsida</taxon>
        <taxon>eudicotyledons</taxon>
        <taxon>Gunneridae</taxon>
        <taxon>Pentapetalae</taxon>
        <taxon>rosids</taxon>
        <taxon>fabids</taxon>
        <taxon>Cucurbitales</taxon>
        <taxon>Cucurbitaceae</taxon>
        <taxon>Benincaseae</taxon>
        <taxon>Cucumis</taxon>
    </lineage>
</organism>
<gene>
    <name evidence="1" type="ORF">Csa_1G009880</name>
</gene>
<accession>A0A0A0LRQ3</accession>
<reference evidence="1 2" key="4">
    <citation type="journal article" date="2011" name="BMC Genomics">
        <title>RNA-Seq improves annotation of protein-coding genes in the cucumber genome.</title>
        <authorList>
            <person name="Li Z."/>
            <person name="Zhang Z."/>
            <person name="Yan P."/>
            <person name="Huang S."/>
            <person name="Fei Z."/>
            <person name="Lin K."/>
        </authorList>
    </citation>
    <scope>NUCLEOTIDE SEQUENCE [LARGE SCALE GENOMIC DNA]</scope>
    <source>
        <strain evidence="2">cv. 9930</strain>
    </source>
</reference>
<sequence length="85" mass="9356">MKIFGITFKLAVILRGGKIELHISNPNRLLGFPNYISFANTPKRGSSFSLLPPCTYKSALPIAVTASVLLFRRHNPVKAYSLSPP</sequence>
<reference evidence="1 2" key="1">
    <citation type="journal article" date="2009" name="Nat. Genet.">
        <title>The genome of the cucumber, Cucumis sativus L.</title>
        <authorList>
            <person name="Huang S."/>
            <person name="Li R."/>
            <person name="Zhang Z."/>
            <person name="Li L."/>
            <person name="Gu X."/>
            <person name="Fan W."/>
            <person name="Lucas W.J."/>
            <person name="Wang X."/>
            <person name="Xie B."/>
            <person name="Ni P."/>
            <person name="Ren Y."/>
            <person name="Zhu H."/>
            <person name="Li J."/>
            <person name="Lin K."/>
            <person name="Jin W."/>
            <person name="Fei Z."/>
            <person name="Li G."/>
            <person name="Staub J."/>
            <person name="Kilian A."/>
            <person name="van der Vossen E.A."/>
            <person name="Wu Y."/>
            <person name="Guo J."/>
            <person name="He J."/>
            <person name="Jia Z."/>
            <person name="Ren Y."/>
            <person name="Tian G."/>
            <person name="Lu Y."/>
            <person name="Ruan J."/>
            <person name="Qian W."/>
            <person name="Wang M."/>
            <person name="Huang Q."/>
            <person name="Li B."/>
            <person name="Xuan Z."/>
            <person name="Cao J."/>
            <person name="Asan"/>
            <person name="Wu Z."/>
            <person name="Zhang J."/>
            <person name="Cai Q."/>
            <person name="Bai Y."/>
            <person name="Zhao B."/>
            <person name="Han Y."/>
            <person name="Li Y."/>
            <person name="Li X."/>
            <person name="Wang S."/>
            <person name="Shi Q."/>
            <person name="Liu S."/>
            <person name="Cho W.K."/>
            <person name="Kim J.Y."/>
            <person name="Xu Y."/>
            <person name="Heller-Uszynska K."/>
            <person name="Miao H."/>
            <person name="Cheng Z."/>
            <person name="Zhang S."/>
            <person name="Wu J."/>
            <person name="Yang Y."/>
            <person name="Kang H."/>
            <person name="Li M."/>
            <person name="Liang H."/>
            <person name="Ren X."/>
            <person name="Shi Z."/>
            <person name="Wen M."/>
            <person name="Jian M."/>
            <person name="Yang H."/>
            <person name="Zhang G."/>
            <person name="Yang Z."/>
            <person name="Chen R."/>
            <person name="Liu S."/>
            <person name="Li J."/>
            <person name="Ma L."/>
            <person name="Liu H."/>
            <person name="Zhou Y."/>
            <person name="Zhao J."/>
            <person name="Fang X."/>
            <person name="Li G."/>
            <person name="Fang L."/>
            <person name="Li Y."/>
            <person name="Liu D."/>
            <person name="Zheng H."/>
            <person name="Zhang Y."/>
            <person name="Qin N."/>
            <person name="Li Z."/>
            <person name="Yang G."/>
            <person name="Yang S."/>
            <person name="Bolund L."/>
            <person name="Kristiansen K."/>
            <person name="Zheng H."/>
            <person name="Li S."/>
            <person name="Zhang X."/>
            <person name="Yang H."/>
            <person name="Wang J."/>
            <person name="Sun R."/>
            <person name="Zhang B."/>
            <person name="Jiang S."/>
            <person name="Wang J."/>
            <person name="Du Y."/>
            <person name="Li S."/>
        </authorList>
    </citation>
    <scope>NUCLEOTIDE SEQUENCE [LARGE SCALE GENOMIC DNA]</scope>
    <source>
        <strain evidence="2">cv. 9930</strain>
    </source>
</reference>
<reference evidence="1 2" key="2">
    <citation type="journal article" date="2009" name="PLoS ONE">
        <title>An integrated genetic and cytogenetic map of the cucumber genome.</title>
        <authorList>
            <person name="Ren Y."/>
            <person name="Zhang Z."/>
            <person name="Liu J."/>
            <person name="Staub J.E."/>
            <person name="Han Y."/>
            <person name="Cheng Z."/>
            <person name="Li X."/>
            <person name="Lu J."/>
            <person name="Miao H."/>
            <person name="Kang H."/>
            <person name="Xie B."/>
            <person name="Gu X."/>
            <person name="Wang X."/>
            <person name="Du Y."/>
            <person name="Jin W."/>
            <person name="Huang S."/>
        </authorList>
    </citation>
    <scope>NUCLEOTIDE SEQUENCE [LARGE SCALE GENOMIC DNA]</scope>
    <source>
        <strain evidence="2">cv. 9930</strain>
    </source>
</reference>
<proteinExistence type="predicted"/>